<feature type="transmembrane region" description="Helical" evidence="2">
    <location>
        <begin position="775"/>
        <end position="794"/>
    </location>
</feature>
<accession>A0A9P6B6R2</accession>
<feature type="compositionally biased region" description="Low complexity" evidence="1">
    <location>
        <begin position="561"/>
        <end position="592"/>
    </location>
</feature>
<dbReference type="Proteomes" id="UP000886523">
    <property type="component" value="Unassembled WGS sequence"/>
</dbReference>
<keyword evidence="2" id="KW-1133">Transmembrane helix</keyword>
<feature type="compositionally biased region" description="Low complexity" evidence="1">
    <location>
        <begin position="204"/>
        <end position="215"/>
    </location>
</feature>
<protein>
    <submittedName>
        <fullName evidence="3">Uncharacterized protein</fullName>
    </submittedName>
</protein>
<feature type="compositionally biased region" description="Polar residues" evidence="1">
    <location>
        <begin position="146"/>
        <end position="169"/>
    </location>
</feature>
<evidence type="ECO:0000256" key="1">
    <source>
        <dbReference type="SAM" id="MobiDB-lite"/>
    </source>
</evidence>
<feature type="compositionally biased region" description="Polar residues" evidence="1">
    <location>
        <begin position="103"/>
        <end position="113"/>
    </location>
</feature>
<keyword evidence="2" id="KW-0812">Transmembrane</keyword>
<name>A0A9P6B6R2_9AGAM</name>
<feature type="compositionally biased region" description="Polar residues" evidence="1">
    <location>
        <begin position="234"/>
        <end position="253"/>
    </location>
</feature>
<feature type="region of interest" description="Disordered" evidence="1">
    <location>
        <begin position="201"/>
        <end position="278"/>
    </location>
</feature>
<evidence type="ECO:0000313" key="3">
    <source>
        <dbReference type="EMBL" id="KAF9517306.1"/>
    </source>
</evidence>
<keyword evidence="2" id="KW-0472">Membrane</keyword>
<feature type="compositionally biased region" description="Basic and acidic residues" evidence="1">
    <location>
        <begin position="502"/>
        <end position="512"/>
    </location>
</feature>
<feature type="compositionally biased region" description="Polar residues" evidence="1">
    <location>
        <begin position="602"/>
        <end position="622"/>
    </location>
</feature>
<evidence type="ECO:0000256" key="2">
    <source>
        <dbReference type="SAM" id="Phobius"/>
    </source>
</evidence>
<feature type="region of interest" description="Disordered" evidence="1">
    <location>
        <begin position="62"/>
        <end position="169"/>
    </location>
</feature>
<feature type="compositionally biased region" description="Polar residues" evidence="1">
    <location>
        <begin position="12"/>
        <end position="26"/>
    </location>
</feature>
<dbReference type="OrthoDB" id="3266087at2759"/>
<feature type="compositionally biased region" description="Polar residues" evidence="1">
    <location>
        <begin position="471"/>
        <end position="495"/>
    </location>
</feature>
<feature type="compositionally biased region" description="Polar residues" evidence="1">
    <location>
        <begin position="452"/>
        <end position="461"/>
    </location>
</feature>
<gene>
    <name evidence="3" type="ORF">BS47DRAFT_557170</name>
</gene>
<dbReference type="EMBL" id="MU128933">
    <property type="protein sequence ID" value="KAF9517306.1"/>
    <property type="molecule type" value="Genomic_DNA"/>
</dbReference>
<keyword evidence="4" id="KW-1185">Reference proteome</keyword>
<reference evidence="3" key="1">
    <citation type="journal article" date="2020" name="Nat. Commun.">
        <title>Large-scale genome sequencing of mycorrhizal fungi provides insights into the early evolution of symbiotic traits.</title>
        <authorList>
            <person name="Miyauchi S."/>
            <person name="Kiss E."/>
            <person name="Kuo A."/>
            <person name="Drula E."/>
            <person name="Kohler A."/>
            <person name="Sanchez-Garcia M."/>
            <person name="Morin E."/>
            <person name="Andreopoulos B."/>
            <person name="Barry K.W."/>
            <person name="Bonito G."/>
            <person name="Buee M."/>
            <person name="Carver A."/>
            <person name="Chen C."/>
            <person name="Cichocki N."/>
            <person name="Clum A."/>
            <person name="Culley D."/>
            <person name="Crous P.W."/>
            <person name="Fauchery L."/>
            <person name="Girlanda M."/>
            <person name="Hayes R.D."/>
            <person name="Keri Z."/>
            <person name="LaButti K."/>
            <person name="Lipzen A."/>
            <person name="Lombard V."/>
            <person name="Magnuson J."/>
            <person name="Maillard F."/>
            <person name="Murat C."/>
            <person name="Nolan M."/>
            <person name="Ohm R.A."/>
            <person name="Pangilinan J."/>
            <person name="Pereira M.F."/>
            <person name="Perotto S."/>
            <person name="Peter M."/>
            <person name="Pfister S."/>
            <person name="Riley R."/>
            <person name="Sitrit Y."/>
            <person name="Stielow J.B."/>
            <person name="Szollosi G."/>
            <person name="Zifcakova L."/>
            <person name="Stursova M."/>
            <person name="Spatafora J.W."/>
            <person name="Tedersoo L."/>
            <person name="Vaario L.M."/>
            <person name="Yamada A."/>
            <person name="Yan M."/>
            <person name="Wang P."/>
            <person name="Xu J."/>
            <person name="Bruns T."/>
            <person name="Baldrian P."/>
            <person name="Vilgalys R."/>
            <person name="Dunand C."/>
            <person name="Henrissat B."/>
            <person name="Grigoriev I.V."/>
            <person name="Hibbett D."/>
            <person name="Nagy L.G."/>
            <person name="Martin F.M."/>
        </authorList>
    </citation>
    <scope>NUCLEOTIDE SEQUENCE</scope>
    <source>
        <strain evidence="3">UP504</strain>
    </source>
</reference>
<evidence type="ECO:0000313" key="4">
    <source>
        <dbReference type="Proteomes" id="UP000886523"/>
    </source>
</evidence>
<organism evidence="3 4">
    <name type="scientific">Hydnum rufescens UP504</name>
    <dbReference type="NCBI Taxonomy" id="1448309"/>
    <lineage>
        <taxon>Eukaryota</taxon>
        <taxon>Fungi</taxon>
        <taxon>Dikarya</taxon>
        <taxon>Basidiomycota</taxon>
        <taxon>Agaricomycotina</taxon>
        <taxon>Agaricomycetes</taxon>
        <taxon>Cantharellales</taxon>
        <taxon>Hydnaceae</taxon>
        <taxon>Hydnum</taxon>
    </lineage>
</organism>
<comment type="caution">
    <text evidence="3">The sequence shown here is derived from an EMBL/GenBank/DDBJ whole genome shotgun (WGS) entry which is preliminary data.</text>
</comment>
<feature type="transmembrane region" description="Helical" evidence="2">
    <location>
        <begin position="718"/>
        <end position="740"/>
    </location>
</feature>
<sequence length="795" mass="86427">MASGSHVPLDGSNVTESKISSTRVPTSLPSVVSFVPTSPLIGTYALLDLGASLLDEWQGELDRKDSEGPLPSGIPRFASSSHTPIEGDPPRSNLDIDARPSAPTLSSIPTLSPKSPARPDHRAKSMSHSIFLSSFPQKLDPRSDTSDTNIAQNTQSSTETATPSDSGTQLQTSILYEPSPNATTHFPEILPFSRMFSKANQEVLPSSSKESPSSSRLEKGQHAGLRPWPRVSMWSHTSPVLPSTGETNSTESPASPVVASPRDSPRQRRLSADVSAAEAFGSRGSWQRGVTEELLRLSEGRDPLSRSSSRRTTRVASVYSRSRLSSVREFRHNREDTLDADHARRHRALSDGENGTFRRSSVSSLRKQLGLSGKLSIARGGGPNVLRDGLNIGGAIRVSTFRRGSLPVYTKPAPASELDGPPAVAEGESDLVPGEVVPPLTRTAPPGRLTDISDTLKTVGSHSHKARHHSLPSTVPSNASALSTNRPHRISTVNFASLEPSTGKRKERGGDHDSEEFVPTSVRSVSPPATLPRGILKSPPPMMPSAFTDLSSDRQSKRLKLSLSSPPLAADFFGEPGSSSRRSLPRLSENNSQPLEQHTDFQETPSLPSQPSFGAQSSTVVSHSGPPASYSPSFSSTRVSSSQNGHRRTSISSRLTSGDAPIPMRAFLSPRPPSIAGNQLSEYHMQDPSLHLRYSKTEQSELAPRHIEVLRWWQKPSIHGWCFILGFVFPPLWWAGAFLLRPRGVVLSRLKDNDLIEEWNDQDQVALTWRFRCRLMSLFSLLIYTPIIVLAIIFG</sequence>
<dbReference type="AlphaFoldDB" id="A0A9P6B6R2"/>
<feature type="compositionally biased region" description="Polar residues" evidence="1">
    <location>
        <begin position="126"/>
        <end position="136"/>
    </location>
</feature>
<feature type="region of interest" description="Disordered" evidence="1">
    <location>
        <begin position="412"/>
        <end position="668"/>
    </location>
</feature>
<feature type="compositionally biased region" description="Low complexity" evidence="1">
    <location>
        <begin position="630"/>
        <end position="642"/>
    </location>
</feature>
<proteinExistence type="predicted"/>
<feature type="region of interest" description="Disordered" evidence="1">
    <location>
        <begin position="1"/>
        <end position="26"/>
    </location>
</feature>